<name>A0A4Y9FM49_STRAI</name>
<accession>A0A4Y9FM49</accession>
<dbReference type="AlphaFoldDB" id="A0A4Y9FM49"/>
<evidence type="ECO:0000313" key="1">
    <source>
        <dbReference type="EMBL" id="TFU30297.1"/>
    </source>
</evidence>
<gene>
    <name evidence="1" type="ORF">E4U01_06770</name>
</gene>
<dbReference type="EMBL" id="SPQA01000022">
    <property type="protein sequence ID" value="TFU30297.1"/>
    <property type="molecule type" value="Genomic_DNA"/>
</dbReference>
<sequence>MTLNDITIGDFSFGDVDGSSESREPSFSELFYEGSIEENSYVEQLLTKKKFIIHGRKGTGKTLLAAYFRTQVSKDGINISKVVSYGEYIYEKLKEFRYEDVKKEEQTLFWKYVFLQQFVELIQEQSYQIPFWNVFDKIRIKQLYSETQKQFLEVQQFSEEYHSQNKLNSSLTAKNGLGAEVSSEQLEEQKTRLTHQQSAYFKKYKEIESRVLDFFSKSKVTYTIFFDDMDRLSEMMDDRNYFEYLMISMIYGAQELNRVIPGNSKIVLLLRSDVLKLLFGKSGDINKIITSGGIELLWYKSNAKVRQNPLISMILHKMGKSLTQKLSAEEVRERFFPKKDTVFRYMLSRSFGRPRDIVSFLNIYKSTYPSDRRITLHHLKSVEDEYSEWFYREIENELVLTGRYFELEKVLAYISEFGKDEFVFEEMLCFIDQRDEVFDNLLDSLSILVKLGALGIKLGTGNIEFYYRPYNIYKAVNEHTRFVVHYGLRRILSISIARDNSNEVNAVYL</sequence>
<evidence type="ECO:0008006" key="3">
    <source>
        <dbReference type="Google" id="ProtNLM"/>
    </source>
</evidence>
<organism evidence="1 2">
    <name type="scientific">Streptococcus acidominimus</name>
    <dbReference type="NCBI Taxonomy" id="1326"/>
    <lineage>
        <taxon>Bacteria</taxon>
        <taxon>Bacillati</taxon>
        <taxon>Bacillota</taxon>
        <taxon>Bacilli</taxon>
        <taxon>Lactobacillales</taxon>
        <taxon>Streptococcaceae</taxon>
        <taxon>Streptococcus</taxon>
    </lineage>
</organism>
<reference evidence="1 2" key="1">
    <citation type="submission" date="2019-03" db="EMBL/GenBank/DDBJ databases">
        <title>Diversity of the mouse oral microbiome.</title>
        <authorList>
            <person name="Joseph S."/>
            <person name="Aduse-Opoku J."/>
            <person name="Curtis M."/>
            <person name="Wade W."/>
            <person name="Hashim A."/>
        </authorList>
    </citation>
    <scope>NUCLEOTIDE SEQUENCE [LARGE SCALE GENOMIC DNA]</scope>
    <source>
        <strain evidence="1 2">HT4</strain>
    </source>
</reference>
<comment type="caution">
    <text evidence="1">The sequence shown here is derived from an EMBL/GenBank/DDBJ whole genome shotgun (WGS) entry which is preliminary data.</text>
</comment>
<proteinExistence type="predicted"/>
<protein>
    <recommendedName>
        <fullName evidence="3">FunZ protein</fullName>
    </recommendedName>
</protein>
<dbReference type="RefSeq" id="WP_135053045.1">
    <property type="nucleotide sequence ID" value="NZ_CAKOCW010000029.1"/>
</dbReference>
<dbReference type="Proteomes" id="UP000297747">
    <property type="component" value="Unassembled WGS sequence"/>
</dbReference>
<dbReference type="InterPro" id="IPR059206">
    <property type="entry name" value="Sll1717-like"/>
</dbReference>
<dbReference type="NCBIfam" id="NF047389">
    <property type="entry name" value="ATPase_Sll1717"/>
    <property type="match status" value="1"/>
</dbReference>
<evidence type="ECO:0000313" key="2">
    <source>
        <dbReference type="Proteomes" id="UP000297747"/>
    </source>
</evidence>